<feature type="site" description="Important for catalytic activity, responsible for pKa modulation of the active site Glu and correct orientation of both the proton donor and substrate" evidence="5">
    <location>
        <position position="136"/>
    </location>
</feature>
<dbReference type="SUPFAM" id="SSF75005">
    <property type="entry name" value="Arabinanase/levansucrase/invertase"/>
    <property type="match status" value="1"/>
</dbReference>
<dbReference type="InterPro" id="IPR023296">
    <property type="entry name" value="Glyco_hydro_beta-prop_sf"/>
</dbReference>
<evidence type="ECO:0000259" key="7">
    <source>
        <dbReference type="Pfam" id="PF17851"/>
    </source>
</evidence>
<dbReference type="AlphaFoldDB" id="A0A6L9XW54"/>
<evidence type="ECO:0000256" key="1">
    <source>
        <dbReference type="ARBA" id="ARBA00009865"/>
    </source>
</evidence>
<comment type="similarity">
    <text evidence="1 6">Belongs to the glycosyl hydrolase 43 family.</text>
</comment>
<feature type="active site" description="Proton donor" evidence="4">
    <location>
        <position position="196"/>
    </location>
</feature>
<sequence>MTTATVTATATNGTRVDYPNPLIPGFNPDPSVVRVGDDFYIVTSTFEYLPGIPVYHSTDFVEWTQIGNVATRMEQLGVEDVTTGGGVWAPTIRYRDGVFYVIVTIAMGRGCIVFTATDPAGPWSDGTIIEGIGGIDPDLAWDDDGTALVTFSGLSTTGPDAGAHHGVQQVRVDLDAGRALEEPRSLWSGTGLKFPEAPHLYRRGAYWYLMIAEGGTERGHGVSIARGSSPYGPFEGYEANPFLSARSTSRPIQNTGHGDLVETPDGGTSIVLLGMRPRGMTQAFSALGRETFVTRIDWVDDWPVAQPVELRPRPGVTEYDITFHDVEGRSLDDGWLAIRQEPANVAKFDVDGRLVITGDGSTLDDPRPKFIGRRQLNQTARFSTTLDATQGSGGIASRYDEDHHYELEATTGPEMTVVVARARLASLVQEWSVMLPAGPVELTIDAVPPSPSGGFGPGMMTSDRVLLQATAGGKTLTLADVDGRYLSAETAASFTGRVVGLYATSGRVAFAGLRYRGSED</sequence>
<organism evidence="8 9">
    <name type="scientific">Leifsonia tongyongensis</name>
    <dbReference type="NCBI Taxonomy" id="1268043"/>
    <lineage>
        <taxon>Bacteria</taxon>
        <taxon>Bacillati</taxon>
        <taxon>Actinomycetota</taxon>
        <taxon>Actinomycetes</taxon>
        <taxon>Micrococcales</taxon>
        <taxon>Microbacteriaceae</taxon>
        <taxon>Leifsonia</taxon>
    </lineage>
</organism>
<evidence type="ECO:0000256" key="2">
    <source>
        <dbReference type="ARBA" id="ARBA00022801"/>
    </source>
</evidence>
<proteinExistence type="inferred from homology"/>
<evidence type="ECO:0000313" key="8">
    <source>
        <dbReference type="EMBL" id="NEN05485.1"/>
    </source>
</evidence>
<evidence type="ECO:0000256" key="4">
    <source>
        <dbReference type="PIRSR" id="PIRSR606710-1"/>
    </source>
</evidence>
<evidence type="ECO:0000256" key="6">
    <source>
        <dbReference type="RuleBase" id="RU361187"/>
    </source>
</evidence>
<dbReference type="RefSeq" id="WP_163288694.1">
    <property type="nucleotide sequence ID" value="NZ_JAAGWY010000001.1"/>
</dbReference>
<dbReference type="PANTHER" id="PTHR42812">
    <property type="entry name" value="BETA-XYLOSIDASE"/>
    <property type="match status" value="1"/>
</dbReference>
<feature type="domain" description="Beta-xylosidase C-terminal Concanavalin A-like" evidence="7">
    <location>
        <begin position="328"/>
        <end position="506"/>
    </location>
</feature>
<comment type="caution">
    <text evidence="8">The sequence shown here is derived from an EMBL/GenBank/DDBJ whole genome shotgun (WGS) entry which is preliminary data.</text>
</comment>
<gene>
    <name evidence="8" type="ORF">G3T36_06335</name>
</gene>
<dbReference type="Gene3D" id="2.115.10.20">
    <property type="entry name" value="Glycosyl hydrolase domain, family 43"/>
    <property type="match status" value="1"/>
</dbReference>
<keyword evidence="3 6" id="KW-0326">Glycosidase</keyword>
<keyword evidence="2 6" id="KW-0378">Hydrolase</keyword>
<dbReference type="InterPro" id="IPR041542">
    <property type="entry name" value="GH43_C2"/>
</dbReference>
<dbReference type="Pfam" id="PF04616">
    <property type="entry name" value="Glyco_hydro_43"/>
    <property type="match status" value="1"/>
</dbReference>
<evidence type="ECO:0000313" key="9">
    <source>
        <dbReference type="Proteomes" id="UP000474967"/>
    </source>
</evidence>
<dbReference type="EMBL" id="JAAGWY010000001">
    <property type="protein sequence ID" value="NEN05485.1"/>
    <property type="molecule type" value="Genomic_DNA"/>
</dbReference>
<dbReference type="CDD" id="cd18617">
    <property type="entry name" value="GH43_XynB-like"/>
    <property type="match status" value="1"/>
</dbReference>
<feature type="active site" description="Proton acceptor" evidence="4">
    <location>
        <position position="29"/>
    </location>
</feature>
<accession>A0A6L9XW54</accession>
<dbReference type="InterPro" id="IPR006710">
    <property type="entry name" value="Glyco_hydro_43"/>
</dbReference>
<dbReference type="PANTHER" id="PTHR42812:SF12">
    <property type="entry name" value="BETA-XYLOSIDASE-RELATED"/>
    <property type="match status" value="1"/>
</dbReference>
<evidence type="ECO:0000256" key="5">
    <source>
        <dbReference type="PIRSR" id="PIRSR606710-2"/>
    </source>
</evidence>
<dbReference type="Proteomes" id="UP000474967">
    <property type="component" value="Unassembled WGS sequence"/>
</dbReference>
<protein>
    <submittedName>
        <fullName evidence="8">Glycoside hydrolase family 43 protein</fullName>
    </submittedName>
</protein>
<dbReference type="InterPro" id="IPR013320">
    <property type="entry name" value="ConA-like_dom_sf"/>
</dbReference>
<keyword evidence="9" id="KW-1185">Reference proteome</keyword>
<dbReference type="GO" id="GO:0005975">
    <property type="term" value="P:carbohydrate metabolic process"/>
    <property type="evidence" value="ECO:0007669"/>
    <property type="project" value="InterPro"/>
</dbReference>
<name>A0A6L9XW54_9MICO</name>
<evidence type="ECO:0000256" key="3">
    <source>
        <dbReference type="ARBA" id="ARBA00023295"/>
    </source>
</evidence>
<dbReference type="Pfam" id="PF17851">
    <property type="entry name" value="GH43_C2"/>
    <property type="match status" value="1"/>
</dbReference>
<dbReference type="Gene3D" id="2.60.120.200">
    <property type="match status" value="1"/>
</dbReference>
<reference evidence="8 9" key="1">
    <citation type="journal article" date="2014" name="J. Microbiol.">
        <title>Diaminobutyricibacter tongyongensis gen. nov., sp. nov. and Homoserinibacter gongjuensis gen. nov., sp. nov. belong to the family Microbacteriaceae.</title>
        <authorList>
            <person name="Kim S.J."/>
            <person name="Ahn J.H."/>
            <person name="Weon H.Y."/>
            <person name="Hamada M."/>
            <person name="Suzuki K."/>
            <person name="Kwon S.W."/>
        </authorList>
    </citation>
    <scope>NUCLEOTIDE SEQUENCE [LARGE SCALE GENOMIC DNA]</scope>
    <source>
        <strain evidence="8 9">NBRC 108724</strain>
    </source>
</reference>
<dbReference type="GO" id="GO:0004553">
    <property type="term" value="F:hydrolase activity, hydrolyzing O-glycosyl compounds"/>
    <property type="evidence" value="ECO:0007669"/>
    <property type="project" value="InterPro"/>
</dbReference>
<dbReference type="InterPro" id="IPR051795">
    <property type="entry name" value="Glycosyl_Hydrlase_43"/>
</dbReference>
<dbReference type="SUPFAM" id="SSF49899">
    <property type="entry name" value="Concanavalin A-like lectins/glucanases"/>
    <property type="match status" value="1"/>
</dbReference>